<dbReference type="AlphaFoldDB" id="A0AAN7BMS2"/>
<reference evidence="3" key="1">
    <citation type="journal article" date="2023" name="Mol. Phylogenet. Evol.">
        <title>Genome-scale phylogeny and comparative genomics of the fungal order Sordariales.</title>
        <authorList>
            <person name="Hensen N."/>
            <person name="Bonometti L."/>
            <person name="Westerberg I."/>
            <person name="Brannstrom I.O."/>
            <person name="Guillou S."/>
            <person name="Cros-Aarteil S."/>
            <person name="Calhoun S."/>
            <person name="Haridas S."/>
            <person name="Kuo A."/>
            <person name="Mondo S."/>
            <person name="Pangilinan J."/>
            <person name="Riley R."/>
            <person name="LaButti K."/>
            <person name="Andreopoulos B."/>
            <person name="Lipzen A."/>
            <person name="Chen C."/>
            <person name="Yan M."/>
            <person name="Daum C."/>
            <person name="Ng V."/>
            <person name="Clum A."/>
            <person name="Steindorff A."/>
            <person name="Ohm R.A."/>
            <person name="Martin F."/>
            <person name="Silar P."/>
            <person name="Natvig D.O."/>
            <person name="Lalanne C."/>
            <person name="Gautier V."/>
            <person name="Ament-Velasquez S.L."/>
            <person name="Kruys A."/>
            <person name="Hutchinson M.I."/>
            <person name="Powell A.J."/>
            <person name="Barry K."/>
            <person name="Miller A.N."/>
            <person name="Grigoriev I.V."/>
            <person name="Debuchy R."/>
            <person name="Gladieux P."/>
            <person name="Hiltunen Thoren M."/>
            <person name="Johannesson H."/>
        </authorList>
    </citation>
    <scope>NUCLEOTIDE SEQUENCE</scope>
    <source>
        <strain evidence="3">CBS 990.96</strain>
    </source>
</reference>
<protein>
    <submittedName>
        <fullName evidence="3">Uncharacterized protein</fullName>
    </submittedName>
</protein>
<feature type="compositionally biased region" description="Basic and acidic residues" evidence="1">
    <location>
        <begin position="137"/>
        <end position="150"/>
    </location>
</feature>
<name>A0AAN7BMS2_9PEZI</name>
<feature type="compositionally biased region" description="Basic and acidic residues" evidence="1">
    <location>
        <begin position="364"/>
        <end position="373"/>
    </location>
</feature>
<reference evidence="3" key="2">
    <citation type="submission" date="2023-05" db="EMBL/GenBank/DDBJ databases">
        <authorList>
            <consortium name="Lawrence Berkeley National Laboratory"/>
            <person name="Steindorff A."/>
            <person name="Hensen N."/>
            <person name="Bonometti L."/>
            <person name="Westerberg I."/>
            <person name="Brannstrom I.O."/>
            <person name="Guillou S."/>
            <person name="Cros-Aarteil S."/>
            <person name="Calhoun S."/>
            <person name="Haridas S."/>
            <person name="Kuo A."/>
            <person name="Mondo S."/>
            <person name="Pangilinan J."/>
            <person name="Riley R."/>
            <person name="Labutti K."/>
            <person name="Andreopoulos B."/>
            <person name="Lipzen A."/>
            <person name="Chen C."/>
            <person name="Yanf M."/>
            <person name="Daum C."/>
            <person name="Ng V."/>
            <person name="Clum A."/>
            <person name="Ohm R."/>
            <person name="Martin F."/>
            <person name="Silar P."/>
            <person name="Natvig D."/>
            <person name="Lalanne C."/>
            <person name="Gautier V."/>
            <person name="Ament-Velasquez S.L."/>
            <person name="Kruys A."/>
            <person name="Hutchinson M.I."/>
            <person name="Powell A.J."/>
            <person name="Barry K."/>
            <person name="Miller A.N."/>
            <person name="Grigoriev I.V."/>
            <person name="Debuchy R."/>
            <person name="Gladieux P."/>
            <person name="Thoren M.H."/>
            <person name="Johannesson H."/>
        </authorList>
    </citation>
    <scope>NUCLEOTIDE SEQUENCE</scope>
    <source>
        <strain evidence="3">CBS 990.96</strain>
    </source>
</reference>
<feature type="compositionally biased region" description="Basic and acidic residues" evidence="1">
    <location>
        <begin position="9"/>
        <end position="19"/>
    </location>
</feature>
<proteinExistence type="predicted"/>
<feature type="region of interest" description="Disordered" evidence="1">
    <location>
        <begin position="99"/>
        <end position="170"/>
    </location>
</feature>
<feature type="region of interest" description="Disordered" evidence="1">
    <location>
        <begin position="354"/>
        <end position="375"/>
    </location>
</feature>
<feature type="region of interest" description="Disordered" evidence="1">
    <location>
        <begin position="1"/>
        <end position="69"/>
    </location>
</feature>
<feature type="compositionally biased region" description="Polar residues" evidence="1">
    <location>
        <begin position="157"/>
        <end position="166"/>
    </location>
</feature>
<keyword evidence="2" id="KW-0812">Transmembrane</keyword>
<keyword evidence="4" id="KW-1185">Reference proteome</keyword>
<organism evidence="3 4">
    <name type="scientific">Podospora fimiseda</name>
    <dbReference type="NCBI Taxonomy" id="252190"/>
    <lineage>
        <taxon>Eukaryota</taxon>
        <taxon>Fungi</taxon>
        <taxon>Dikarya</taxon>
        <taxon>Ascomycota</taxon>
        <taxon>Pezizomycotina</taxon>
        <taxon>Sordariomycetes</taxon>
        <taxon>Sordariomycetidae</taxon>
        <taxon>Sordariales</taxon>
        <taxon>Podosporaceae</taxon>
        <taxon>Podospora</taxon>
    </lineage>
</organism>
<feature type="compositionally biased region" description="Basic and acidic residues" evidence="1">
    <location>
        <begin position="114"/>
        <end position="130"/>
    </location>
</feature>
<keyword evidence="2" id="KW-0472">Membrane</keyword>
<dbReference type="EMBL" id="MU865352">
    <property type="protein sequence ID" value="KAK4226165.1"/>
    <property type="molecule type" value="Genomic_DNA"/>
</dbReference>
<evidence type="ECO:0000256" key="1">
    <source>
        <dbReference type="SAM" id="MobiDB-lite"/>
    </source>
</evidence>
<evidence type="ECO:0000256" key="2">
    <source>
        <dbReference type="SAM" id="Phobius"/>
    </source>
</evidence>
<dbReference type="Proteomes" id="UP001301958">
    <property type="component" value="Unassembled WGS sequence"/>
</dbReference>
<accession>A0AAN7BMS2</accession>
<feature type="compositionally biased region" description="Basic and acidic residues" evidence="1">
    <location>
        <begin position="38"/>
        <end position="54"/>
    </location>
</feature>
<sequence>MAPHFPWSKSKDDARKGKDSATPAQAATLLLDEEDEQFLERLVSRTADEQDDGPRPALPPRSKTPDLNLIWDEETETFHAFDNLEDPFAKALVLADTTNTNNPAADSSSTPTDIVDKDAKDKEKEMEKKPSRLSRMFHRDTKEKEKETSKKSTNNNLEVPSSSSSTPEKEWADLSRLLDKLTPSPSSSESKTQILTREARDQVLTPFLQILKDLANGVPTAADDLKSLLDGRSDIISKSFSKLPSSLQKLVTQLPDKLTSKLAPEILALAAEAQGIDKERLAKKGMKGLMPTSLSEMALTPALIKSMLKAIVNALKTRWPAFAGASALWSVAVVLLLFVLWYCHKRGREEREKKEQEAAAAAGKEGEEGEQVKGTEVVDAIVEADAAKNEAKEGEASRGDELVVVVAPQASDEGKK</sequence>
<comment type="caution">
    <text evidence="3">The sequence shown here is derived from an EMBL/GenBank/DDBJ whole genome shotgun (WGS) entry which is preliminary data.</text>
</comment>
<evidence type="ECO:0000313" key="4">
    <source>
        <dbReference type="Proteomes" id="UP001301958"/>
    </source>
</evidence>
<gene>
    <name evidence="3" type="ORF">QBC38DRAFT_481122</name>
</gene>
<keyword evidence="2" id="KW-1133">Transmembrane helix</keyword>
<evidence type="ECO:0000313" key="3">
    <source>
        <dbReference type="EMBL" id="KAK4226165.1"/>
    </source>
</evidence>
<feature type="compositionally biased region" description="Polar residues" evidence="1">
    <location>
        <begin position="99"/>
        <end position="112"/>
    </location>
</feature>
<feature type="transmembrane region" description="Helical" evidence="2">
    <location>
        <begin position="319"/>
        <end position="343"/>
    </location>
</feature>